<organism evidence="4 5">
    <name type="scientific">Vibrio ishigakensis</name>
    <dbReference type="NCBI Taxonomy" id="1481914"/>
    <lineage>
        <taxon>Bacteria</taxon>
        <taxon>Pseudomonadati</taxon>
        <taxon>Pseudomonadota</taxon>
        <taxon>Gammaproteobacteria</taxon>
        <taxon>Vibrionales</taxon>
        <taxon>Vibrionaceae</taxon>
        <taxon>Vibrio</taxon>
    </lineage>
</organism>
<evidence type="ECO:0000313" key="5">
    <source>
        <dbReference type="Proteomes" id="UP000031671"/>
    </source>
</evidence>
<proteinExistence type="predicted"/>
<dbReference type="Gene3D" id="1.10.443.10">
    <property type="entry name" value="Intergrase catalytic core"/>
    <property type="match status" value="1"/>
</dbReference>
<dbReference type="GO" id="GO:0015074">
    <property type="term" value="P:DNA integration"/>
    <property type="evidence" value="ECO:0007669"/>
    <property type="project" value="UniProtKB-KW"/>
</dbReference>
<comment type="caution">
    <text evidence="4">The sequence shown here is derived from an EMBL/GenBank/DDBJ whole genome shotgun (WGS) entry which is preliminary data.</text>
</comment>
<dbReference type="InterPro" id="IPR013762">
    <property type="entry name" value="Integrase-like_cat_sf"/>
</dbReference>
<evidence type="ECO:0000256" key="2">
    <source>
        <dbReference type="ARBA" id="ARBA00023172"/>
    </source>
</evidence>
<dbReference type="InterPro" id="IPR011010">
    <property type="entry name" value="DNA_brk_join_enz"/>
</dbReference>
<feature type="domain" description="Tyr recombinase" evidence="3">
    <location>
        <begin position="13"/>
        <end position="197"/>
    </location>
</feature>
<keyword evidence="2" id="KW-0233">DNA recombination</keyword>
<dbReference type="InterPro" id="IPR002104">
    <property type="entry name" value="Integrase_catalytic"/>
</dbReference>
<name>A0A0B8NKQ7_9VIBR</name>
<dbReference type="Pfam" id="PF00589">
    <property type="entry name" value="Phage_integrase"/>
    <property type="match status" value="1"/>
</dbReference>
<dbReference type="GO" id="GO:0003677">
    <property type="term" value="F:DNA binding"/>
    <property type="evidence" value="ECO:0007669"/>
    <property type="project" value="InterPro"/>
</dbReference>
<dbReference type="Proteomes" id="UP000031671">
    <property type="component" value="Unassembled WGS sequence"/>
</dbReference>
<dbReference type="PANTHER" id="PTHR30349">
    <property type="entry name" value="PHAGE INTEGRASE-RELATED"/>
    <property type="match status" value="1"/>
</dbReference>
<dbReference type="EMBL" id="BBRZ01000012">
    <property type="protein sequence ID" value="GAM55295.1"/>
    <property type="molecule type" value="Genomic_DNA"/>
</dbReference>
<dbReference type="PANTHER" id="PTHR30349:SF82">
    <property type="entry name" value="INTEGRASE_RECOMBINASE YOEC-RELATED"/>
    <property type="match status" value="1"/>
</dbReference>
<reference evidence="4 5" key="2">
    <citation type="submission" date="2015-01" db="EMBL/GenBank/DDBJ databases">
        <authorList>
            <consortium name="NBRP consortium"/>
            <person name="Sawabe T."/>
            <person name="Meirelles P."/>
            <person name="Feng G."/>
            <person name="Sayaka M."/>
            <person name="Hattori M."/>
            <person name="Ohkuma M."/>
        </authorList>
    </citation>
    <scope>NUCLEOTIDE SEQUENCE [LARGE SCALE GENOMIC DNA]</scope>
    <source>
        <strain evidence="5">JCM 19231</strain>
    </source>
</reference>
<dbReference type="GO" id="GO:0006310">
    <property type="term" value="P:DNA recombination"/>
    <property type="evidence" value="ECO:0007669"/>
    <property type="project" value="UniProtKB-KW"/>
</dbReference>
<accession>A0A0B8NKQ7</accession>
<dbReference type="RefSeq" id="WP_261835987.1">
    <property type="nucleotide sequence ID" value="NZ_AP024882.1"/>
</dbReference>
<dbReference type="SUPFAM" id="SSF56349">
    <property type="entry name" value="DNA breaking-rejoining enzymes"/>
    <property type="match status" value="1"/>
</dbReference>
<dbReference type="InterPro" id="IPR050090">
    <property type="entry name" value="Tyrosine_recombinase_XerCD"/>
</dbReference>
<keyword evidence="5" id="KW-1185">Reference proteome</keyword>
<evidence type="ECO:0000256" key="1">
    <source>
        <dbReference type="ARBA" id="ARBA00022908"/>
    </source>
</evidence>
<protein>
    <submittedName>
        <fullName evidence="4">Phage integrase</fullName>
    </submittedName>
</protein>
<dbReference type="AlphaFoldDB" id="A0A0B8NKQ7"/>
<evidence type="ECO:0000259" key="3">
    <source>
        <dbReference type="PROSITE" id="PS51898"/>
    </source>
</evidence>
<keyword evidence="1" id="KW-0229">DNA integration</keyword>
<reference evidence="4 5" key="1">
    <citation type="submission" date="2015-01" db="EMBL/GenBank/DDBJ databases">
        <title>Vibrio sp. C1 JCM 19231 whole genome shotgun sequence.</title>
        <authorList>
            <person name="Sawabe T."/>
            <person name="Meirelles P."/>
            <person name="Feng G."/>
            <person name="Sayaka M."/>
            <person name="Hattori M."/>
            <person name="Ohkuma M."/>
        </authorList>
    </citation>
    <scope>NUCLEOTIDE SEQUENCE [LARGE SCALE GENOMIC DNA]</scope>
    <source>
        <strain evidence="5">JCM 19231</strain>
    </source>
</reference>
<dbReference type="PROSITE" id="PS51898">
    <property type="entry name" value="TYR_RECOMBINASE"/>
    <property type="match status" value="1"/>
</dbReference>
<gene>
    <name evidence="4" type="ORF">JCM19231_5127</name>
</gene>
<sequence length="198" mass="22859">MKMQLTRIGSGIKRPFKLEEIWRIRTLLELENDLMQLALLNLAIDSKLRSSDLLKLRVYDVSSEGVVHERVQCLQQKTGFDVHFEITPRTQQSIGRWLFSSSLDGTCYLFPSSRRKGQSISYSFYRSIIRNWASKLGLNADNYGAHSMRRTKATLIYAWTKNIRAVQILLGHTKLDSTIRYLGVELEDALRLSEQTDC</sequence>
<evidence type="ECO:0000313" key="4">
    <source>
        <dbReference type="EMBL" id="GAM55295.1"/>
    </source>
</evidence>